<evidence type="ECO:0000256" key="1">
    <source>
        <dbReference type="ARBA" id="ARBA00023015"/>
    </source>
</evidence>
<dbReference type="PANTHER" id="PTHR47893">
    <property type="entry name" value="REGULATORY PROTEIN PCHR"/>
    <property type="match status" value="1"/>
</dbReference>
<evidence type="ECO:0000313" key="4">
    <source>
        <dbReference type="EMBL" id="MFC4689834.1"/>
    </source>
</evidence>
<dbReference type="InterPro" id="IPR018060">
    <property type="entry name" value="HTH_AraC"/>
</dbReference>
<evidence type="ECO:0000259" key="3">
    <source>
        <dbReference type="PROSITE" id="PS01124"/>
    </source>
</evidence>
<protein>
    <submittedName>
        <fullName evidence="4">Helix-turn-helix domain-containing protein</fullName>
    </submittedName>
</protein>
<sequence length="343" mass="38868">MKSYKLKIEQVDDFVPEIAGAFGVNFTNSFGEFAVKIPSHIGTGEIKGINFPNGIGLHIINCDMHDDTEFYFENNGINSLRFIYCMKGEIAHKFSSSEEEIAIRRAEHLIAAPTYEEDQIYIIKKDSPAIICYLEINKVKFQEQLSYDLNKIDAAYYPLFADVNGLTQIAHKGYYSLQISDIIGSILSNEDQGLVRTNYLGAKALECTSLMLKLYREDSLEGNKRTTLRLSDMDTVVAAVNYIENNISKLETIPEIAEAVGIEAYRLQDGFKRNYGMTVNDYIKEYRLKRALTMLTSEDKNVSEVVYALGLSSRSYFSKILKKSMVFLLLHCAICQSSNLVYQ</sequence>
<dbReference type="RefSeq" id="WP_380032589.1">
    <property type="nucleotide sequence ID" value="NZ_JBHSHB010000008.1"/>
</dbReference>
<dbReference type="PROSITE" id="PS01124">
    <property type="entry name" value="HTH_ARAC_FAMILY_2"/>
    <property type="match status" value="1"/>
</dbReference>
<dbReference type="Pfam" id="PF12833">
    <property type="entry name" value="HTH_18"/>
    <property type="match status" value="1"/>
</dbReference>
<dbReference type="Gene3D" id="1.10.10.60">
    <property type="entry name" value="Homeodomain-like"/>
    <property type="match status" value="2"/>
</dbReference>
<dbReference type="InterPro" id="IPR053142">
    <property type="entry name" value="PchR_regulatory_protein"/>
</dbReference>
<gene>
    <name evidence="4" type="ORF">ACFO5T_05280</name>
</gene>
<organism evidence="4 5">
    <name type="scientific">Dokdonia genika</name>
    <dbReference type="NCBI Taxonomy" id="308113"/>
    <lineage>
        <taxon>Bacteria</taxon>
        <taxon>Pseudomonadati</taxon>
        <taxon>Bacteroidota</taxon>
        <taxon>Flavobacteriia</taxon>
        <taxon>Flavobacteriales</taxon>
        <taxon>Flavobacteriaceae</taxon>
        <taxon>Dokdonia</taxon>
    </lineage>
</organism>
<dbReference type="Proteomes" id="UP001595878">
    <property type="component" value="Unassembled WGS sequence"/>
</dbReference>
<dbReference type="InterPro" id="IPR009057">
    <property type="entry name" value="Homeodomain-like_sf"/>
</dbReference>
<evidence type="ECO:0000256" key="2">
    <source>
        <dbReference type="ARBA" id="ARBA00023163"/>
    </source>
</evidence>
<keyword evidence="1" id="KW-0805">Transcription regulation</keyword>
<keyword evidence="5" id="KW-1185">Reference proteome</keyword>
<reference evidence="5" key="1">
    <citation type="journal article" date="2019" name="Int. J. Syst. Evol. Microbiol.">
        <title>The Global Catalogue of Microorganisms (GCM) 10K type strain sequencing project: providing services to taxonomists for standard genome sequencing and annotation.</title>
        <authorList>
            <consortium name="The Broad Institute Genomics Platform"/>
            <consortium name="The Broad Institute Genome Sequencing Center for Infectious Disease"/>
            <person name="Wu L."/>
            <person name="Ma J."/>
        </authorList>
    </citation>
    <scope>NUCLEOTIDE SEQUENCE [LARGE SCALE GENOMIC DNA]</scope>
    <source>
        <strain evidence="5">CGMCC 4.7427</strain>
    </source>
</reference>
<dbReference type="SUPFAM" id="SSF46689">
    <property type="entry name" value="Homeodomain-like"/>
    <property type="match status" value="1"/>
</dbReference>
<name>A0ABV9L6T6_9FLAO</name>
<keyword evidence="2" id="KW-0804">Transcription</keyword>
<comment type="caution">
    <text evidence="4">The sequence shown here is derived from an EMBL/GenBank/DDBJ whole genome shotgun (WGS) entry which is preliminary data.</text>
</comment>
<dbReference type="PANTHER" id="PTHR47893:SF1">
    <property type="entry name" value="REGULATORY PROTEIN PCHR"/>
    <property type="match status" value="1"/>
</dbReference>
<proteinExistence type="predicted"/>
<dbReference type="SMART" id="SM00342">
    <property type="entry name" value="HTH_ARAC"/>
    <property type="match status" value="1"/>
</dbReference>
<accession>A0ABV9L6T6</accession>
<evidence type="ECO:0000313" key="5">
    <source>
        <dbReference type="Proteomes" id="UP001595878"/>
    </source>
</evidence>
<feature type="domain" description="HTH araC/xylS-type" evidence="3">
    <location>
        <begin position="237"/>
        <end position="323"/>
    </location>
</feature>
<dbReference type="EMBL" id="JBHSHB010000008">
    <property type="protein sequence ID" value="MFC4689834.1"/>
    <property type="molecule type" value="Genomic_DNA"/>
</dbReference>